<dbReference type="GO" id="GO:0000155">
    <property type="term" value="F:phosphorelay sensor kinase activity"/>
    <property type="evidence" value="ECO:0007669"/>
    <property type="project" value="InterPro"/>
</dbReference>
<dbReference type="InterPro" id="IPR011104">
    <property type="entry name" value="Hpr_kin/Pase_C"/>
</dbReference>
<evidence type="ECO:0000259" key="1">
    <source>
        <dbReference type="Pfam" id="PF07475"/>
    </source>
</evidence>
<gene>
    <name evidence="2" type="ORF">FHS94_001480</name>
</gene>
<comment type="caution">
    <text evidence="2">The sequence shown here is derived from an EMBL/GenBank/DDBJ whole genome shotgun (WGS) entry which is preliminary data.</text>
</comment>
<evidence type="ECO:0000313" key="2">
    <source>
        <dbReference type="EMBL" id="MBB5714644.1"/>
    </source>
</evidence>
<accession>A0A7W9BCU7</accession>
<keyword evidence="3" id="KW-1185">Reference proteome</keyword>
<dbReference type="Gene3D" id="3.40.50.300">
    <property type="entry name" value="P-loop containing nucleotide triphosphate hydrolases"/>
    <property type="match status" value="1"/>
</dbReference>
<keyword evidence="2" id="KW-0808">Transferase</keyword>
<dbReference type="GO" id="GO:0005524">
    <property type="term" value="F:ATP binding"/>
    <property type="evidence" value="ECO:0007669"/>
    <property type="project" value="InterPro"/>
</dbReference>
<organism evidence="2 3">
    <name type="scientific">Sphingomonas aerophila</name>
    <dbReference type="NCBI Taxonomy" id="1344948"/>
    <lineage>
        <taxon>Bacteria</taxon>
        <taxon>Pseudomonadati</taxon>
        <taxon>Pseudomonadota</taxon>
        <taxon>Alphaproteobacteria</taxon>
        <taxon>Sphingomonadales</taxon>
        <taxon>Sphingomonadaceae</taxon>
        <taxon>Sphingomonas</taxon>
    </lineage>
</organism>
<dbReference type="Pfam" id="PF07475">
    <property type="entry name" value="Hpr_kinase_C"/>
    <property type="match status" value="1"/>
</dbReference>
<feature type="domain" description="HPr kinase/phosphorylase C-terminal" evidence="1">
    <location>
        <begin position="4"/>
        <end position="79"/>
    </location>
</feature>
<dbReference type="Proteomes" id="UP000546200">
    <property type="component" value="Unassembled WGS sequence"/>
</dbReference>
<dbReference type="GO" id="GO:0006109">
    <property type="term" value="P:regulation of carbohydrate metabolic process"/>
    <property type="evidence" value="ECO:0007669"/>
    <property type="project" value="InterPro"/>
</dbReference>
<evidence type="ECO:0000313" key="3">
    <source>
        <dbReference type="Proteomes" id="UP000546200"/>
    </source>
</evidence>
<reference evidence="2 3" key="1">
    <citation type="submission" date="2020-08" db="EMBL/GenBank/DDBJ databases">
        <title>Genomic Encyclopedia of Type Strains, Phase IV (KMG-IV): sequencing the most valuable type-strain genomes for metagenomic binning, comparative biology and taxonomic classification.</title>
        <authorList>
            <person name="Goeker M."/>
        </authorList>
    </citation>
    <scope>NUCLEOTIDE SEQUENCE [LARGE SCALE GENOMIC DNA]</scope>
    <source>
        <strain evidence="2 3">DSM 100044</strain>
    </source>
</reference>
<dbReference type="CDD" id="cd01918">
    <property type="entry name" value="HprK_C"/>
    <property type="match status" value="1"/>
</dbReference>
<keyword evidence="2" id="KW-0418">Kinase</keyword>
<dbReference type="RefSeq" id="WP_184056158.1">
    <property type="nucleotide sequence ID" value="NZ_JACIJK010000004.1"/>
</dbReference>
<dbReference type="AlphaFoldDB" id="A0A7W9BCU7"/>
<dbReference type="InterPro" id="IPR027417">
    <property type="entry name" value="P-loop_NTPase"/>
</dbReference>
<proteinExistence type="predicted"/>
<dbReference type="EMBL" id="JACIJK010000004">
    <property type="protein sequence ID" value="MBB5714644.1"/>
    <property type="molecule type" value="Genomic_DNA"/>
</dbReference>
<sequence>MEPQTLHLTTVAIDGRAVLIEGPSGAGKSDLALRLIDRGAELVSDDYTVLARDGATLVASAPPRIAGAIEVRGVGILTLAYRLSAPAALLVSLRPDPDRLPEPRSRELLGVTLPELTLAPFPASAPIKVELALSHIGTAP</sequence>
<dbReference type="SUPFAM" id="SSF53795">
    <property type="entry name" value="PEP carboxykinase-like"/>
    <property type="match status" value="1"/>
</dbReference>
<protein>
    <submittedName>
        <fullName evidence="2">Serine kinase of HPr protein (Carbohydrate metabolism regulator)</fullName>
    </submittedName>
</protein>
<name>A0A7W9BCU7_9SPHN</name>